<dbReference type="CDD" id="cd14978">
    <property type="entry name" value="7tmA_FMRFamide_R-like"/>
    <property type="match status" value="1"/>
</dbReference>
<dbReference type="PRINTS" id="PR00237">
    <property type="entry name" value="GPCRRHODOPSN"/>
</dbReference>
<feature type="compositionally biased region" description="Polar residues" evidence="5">
    <location>
        <begin position="330"/>
        <end position="347"/>
    </location>
</feature>
<evidence type="ECO:0000313" key="9">
    <source>
        <dbReference type="Proteomes" id="UP001208570"/>
    </source>
</evidence>
<dbReference type="InterPro" id="IPR052954">
    <property type="entry name" value="GPCR-Ligand_Int"/>
</dbReference>
<dbReference type="InterPro" id="IPR017452">
    <property type="entry name" value="GPCR_Rhodpsn_7TM"/>
</dbReference>
<evidence type="ECO:0000256" key="4">
    <source>
        <dbReference type="ARBA" id="ARBA00023136"/>
    </source>
</evidence>
<evidence type="ECO:0000313" key="8">
    <source>
        <dbReference type="EMBL" id="KAK2158227.1"/>
    </source>
</evidence>
<gene>
    <name evidence="8" type="ORF">LSH36_174g03050</name>
</gene>
<evidence type="ECO:0000259" key="7">
    <source>
        <dbReference type="PROSITE" id="PS50262"/>
    </source>
</evidence>
<feature type="transmembrane region" description="Helical" evidence="6">
    <location>
        <begin position="66"/>
        <end position="90"/>
    </location>
</feature>
<feature type="domain" description="G-protein coupled receptors family 1 profile" evidence="7">
    <location>
        <begin position="47"/>
        <end position="301"/>
    </location>
</feature>
<dbReference type="Pfam" id="PF00001">
    <property type="entry name" value="7tm_1"/>
    <property type="match status" value="1"/>
</dbReference>
<comment type="subcellular location">
    <subcellularLocation>
        <location evidence="1">Membrane</location>
    </subcellularLocation>
</comment>
<keyword evidence="9" id="KW-1185">Reference proteome</keyword>
<dbReference type="PROSITE" id="PS50262">
    <property type="entry name" value="G_PROTEIN_RECEP_F1_2"/>
    <property type="match status" value="1"/>
</dbReference>
<dbReference type="SUPFAM" id="SSF81321">
    <property type="entry name" value="Family A G protein-coupled receptor-like"/>
    <property type="match status" value="1"/>
</dbReference>
<keyword evidence="4 6" id="KW-0472">Membrane</keyword>
<dbReference type="PANTHER" id="PTHR46641">
    <property type="entry name" value="FMRFAMIDE RECEPTOR-RELATED"/>
    <property type="match status" value="1"/>
</dbReference>
<feature type="transmembrane region" description="Helical" evidence="6">
    <location>
        <begin position="198"/>
        <end position="222"/>
    </location>
</feature>
<keyword evidence="3 6" id="KW-1133">Transmembrane helix</keyword>
<dbReference type="GO" id="GO:0016020">
    <property type="term" value="C:membrane"/>
    <property type="evidence" value="ECO:0007669"/>
    <property type="project" value="UniProtKB-SubCell"/>
</dbReference>
<feature type="transmembrane region" description="Helical" evidence="6">
    <location>
        <begin position="32"/>
        <end position="54"/>
    </location>
</feature>
<name>A0AAD9N5W5_9ANNE</name>
<dbReference type="Proteomes" id="UP001208570">
    <property type="component" value="Unassembled WGS sequence"/>
</dbReference>
<evidence type="ECO:0000256" key="5">
    <source>
        <dbReference type="SAM" id="MobiDB-lite"/>
    </source>
</evidence>
<evidence type="ECO:0000256" key="3">
    <source>
        <dbReference type="ARBA" id="ARBA00022989"/>
    </source>
</evidence>
<evidence type="ECO:0000256" key="1">
    <source>
        <dbReference type="ARBA" id="ARBA00004370"/>
    </source>
</evidence>
<dbReference type="InterPro" id="IPR000276">
    <property type="entry name" value="GPCR_Rhodpsn"/>
</dbReference>
<feature type="region of interest" description="Disordered" evidence="5">
    <location>
        <begin position="327"/>
        <end position="347"/>
    </location>
</feature>
<dbReference type="GO" id="GO:0004930">
    <property type="term" value="F:G protein-coupled receptor activity"/>
    <property type="evidence" value="ECO:0007669"/>
    <property type="project" value="InterPro"/>
</dbReference>
<evidence type="ECO:0000256" key="6">
    <source>
        <dbReference type="SAM" id="Phobius"/>
    </source>
</evidence>
<feature type="transmembrane region" description="Helical" evidence="6">
    <location>
        <begin position="110"/>
        <end position="136"/>
    </location>
</feature>
<sequence>MANYSNLSSGVNNSDSIYDDDDVPISLTAHNIWVYCGISIIIAGTIGNIMALLVMTRKNMRAKTTALYLMVLAVVDTAVLYTGLLRYWIIEVSGVDVRELSVASCKIHIFLVYFLVHFEAWILVCVTVERLAAIFVPHRAREIFTKKFASTQIALTGLVLMMLNLHFFWTHTMVDGICFTGNDGHEDFMNNVWTWIDLMVSSCVPFVLMLSCNVGIITRLSYMQRKRRQSISTNKRRTSTMTGILITINFVFFLTTAPIAIYLSTEEHWIDAVEDEQRLNVVYACVNMVAYTNNAINFILYCVSGPSFRKELKTMLNIDRFFSRVDPTEESNTGNLATTQNSIPMHA</sequence>
<dbReference type="PANTHER" id="PTHR46641:SF25">
    <property type="entry name" value="CNMAMIDE RECEPTOR-RELATED"/>
    <property type="match status" value="1"/>
</dbReference>
<feature type="transmembrane region" description="Helical" evidence="6">
    <location>
        <begin position="148"/>
        <end position="169"/>
    </location>
</feature>
<feature type="transmembrane region" description="Helical" evidence="6">
    <location>
        <begin position="243"/>
        <end position="261"/>
    </location>
</feature>
<feature type="transmembrane region" description="Helical" evidence="6">
    <location>
        <begin position="281"/>
        <end position="303"/>
    </location>
</feature>
<accession>A0AAD9N5W5</accession>
<reference evidence="8" key="1">
    <citation type="journal article" date="2023" name="Mol. Biol. Evol.">
        <title>Third-Generation Sequencing Reveals the Adaptive Role of the Epigenome in Three Deep-Sea Polychaetes.</title>
        <authorList>
            <person name="Perez M."/>
            <person name="Aroh O."/>
            <person name="Sun Y."/>
            <person name="Lan Y."/>
            <person name="Juniper S.K."/>
            <person name="Young C.R."/>
            <person name="Angers B."/>
            <person name="Qian P.Y."/>
        </authorList>
    </citation>
    <scope>NUCLEOTIDE SEQUENCE</scope>
    <source>
        <strain evidence="8">P08H-3</strain>
    </source>
</reference>
<evidence type="ECO:0000256" key="2">
    <source>
        <dbReference type="ARBA" id="ARBA00022692"/>
    </source>
</evidence>
<keyword evidence="2 6" id="KW-0812">Transmembrane</keyword>
<comment type="caution">
    <text evidence="8">The sequence shown here is derived from an EMBL/GenBank/DDBJ whole genome shotgun (WGS) entry which is preliminary data.</text>
</comment>
<protein>
    <recommendedName>
        <fullName evidence="7">G-protein coupled receptors family 1 profile domain-containing protein</fullName>
    </recommendedName>
</protein>
<dbReference type="Gene3D" id="1.20.1070.10">
    <property type="entry name" value="Rhodopsin 7-helix transmembrane proteins"/>
    <property type="match status" value="1"/>
</dbReference>
<dbReference type="AlphaFoldDB" id="A0AAD9N5W5"/>
<dbReference type="EMBL" id="JAODUP010000174">
    <property type="protein sequence ID" value="KAK2158227.1"/>
    <property type="molecule type" value="Genomic_DNA"/>
</dbReference>
<proteinExistence type="predicted"/>
<organism evidence="8 9">
    <name type="scientific">Paralvinella palmiformis</name>
    <dbReference type="NCBI Taxonomy" id="53620"/>
    <lineage>
        <taxon>Eukaryota</taxon>
        <taxon>Metazoa</taxon>
        <taxon>Spiralia</taxon>
        <taxon>Lophotrochozoa</taxon>
        <taxon>Annelida</taxon>
        <taxon>Polychaeta</taxon>
        <taxon>Sedentaria</taxon>
        <taxon>Canalipalpata</taxon>
        <taxon>Terebellida</taxon>
        <taxon>Terebelliformia</taxon>
        <taxon>Alvinellidae</taxon>
        <taxon>Paralvinella</taxon>
    </lineage>
</organism>